<dbReference type="InterPro" id="IPR021235">
    <property type="entry name" value="DUF2637"/>
</dbReference>
<feature type="compositionally biased region" description="Low complexity" evidence="1">
    <location>
        <begin position="218"/>
        <end position="228"/>
    </location>
</feature>
<protein>
    <submittedName>
        <fullName evidence="3">DUF2637 domain-containing protein</fullName>
    </submittedName>
</protein>
<dbReference type="Pfam" id="PF10935">
    <property type="entry name" value="DUF2637"/>
    <property type="match status" value="1"/>
</dbReference>
<sequence>MTERSRTRGWYHVWLRIGIAVIAASAIAASAEALYSLARRTGYGTWTAASLPVALDVMAAVAALAWLAPVAARRCRGYARGLCLVAVCLAIAGNAGHKSMALYAVDTPWPVVVSVAAIPPAALAAAVHLAVLLAADADHREADRTRPEAAASIEPDPIEPEPVDAGEVESPSIAPTSTGAAASTAPAERQPTDTTDRAVSVPAVAGVGRGGDRRESSPTEAEPAPASAGPGYRSIEDLRAELAAAIASPAVEVDPSSAESIRRALRCGPQRARQLRDEHTTTAVEPDPPSPIETRSLAPIGTSH</sequence>
<reference evidence="3 4" key="1">
    <citation type="submission" date="2020-07" db="EMBL/GenBank/DDBJ databases">
        <title>Genome of Haloechinothrix sp.</title>
        <authorList>
            <person name="Tang S.-K."/>
            <person name="Yang L."/>
            <person name="Zhu W.-Y."/>
        </authorList>
    </citation>
    <scope>NUCLEOTIDE SEQUENCE [LARGE SCALE GENOMIC DNA]</scope>
    <source>
        <strain evidence="3 4">YIM 98757</strain>
    </source>
</reference>
<feature type="transmembrane region" description="Helical" evidence="2">
    <location>
        <begin position="109"/>
        <end position="135"/>
    </location>
</feature>
<proteinExistence type="predicted"/>
<dbReference type="AlphaFoldDB" id="A0A837ZWY8"/>
<feature type="compositionally biased region" description="Acidic residues" evidence="1">
    <location>
        <begin position="156"/>
        <end position="167"/>
    </location>
</feature>
<keyword evidence="2" id="KW-1133">Transmembrane helix</keyword>
<keyword evidence="2" id="KW-0472">Membrane</keyword>
<gene>
    <name evidence="3" type="ORF">H0B56_03825</name>
</gene>
<dbReference type="EMBL" id="JACCKD010000001">
    <property type="protein sequence ID" value="MBA0124664.1"/>
    <property type="molecule type" value="Genomic_DNA"/>
</dbReference>
<feature type="transmembrane region" description="Helical" evidence="2">
    <location>
        <begin position="12"/>
        <end position="31"/>
    </location>
</feature>
<feature type="transmembrane region" description="Helical" evidence="2">
    <location>
        <begin position="78"/>
        <end position="97"/>
    </location>
</feature>
<feature type="compositionally biased region" description="Low complexity" evidence="1">
    <location>
        <begin position="170"/>
        <end position="187"/>
    </location>
</feature>
<comment type="caution">
    <text evidence="3">The sequence shown here is derived from an EMBL/GenBank/DDBJ whole genome shotgun (WGS) entry which is preliminary data.</text>
</comment>
<feature type="compositionally biased region" description="Low complexity" evidence="1">
    <location>
        <begin position="197"/>
        <end position="206"/>
    </location>
</feature>
<evidence type="ECO:0000256" key="1">
    <source>
        <dbReference type="SAM" id="MobiDB-lite"/>
    </source>
</evidence>
<organism evidence="3 4">
    <name type="scientific">Haloechinothrix aidingensis</name>
    <dbReference type="NCBI Taxonomy" id="2752311"/>
    <lineage>
        <taxon>Bacteria</taxon>
        <taxon>Bacillati</taxon>
        <taxon>Actinomycetota</taxon>
        <taxon>Actinomycetes</taxon>
        <taxon>Pseudonocardiales</taxon>
        <taxon>Pseudonocardiaceae</taxon>
        <taxon>Haloechinothrix</taxon>
    </lineage>
</organism>
<dbReference type="RefSeq" id="WP_180891494.1">
    <property type="nucleotide sequence ID" value="NZ_JACCKD010000001.1"/>
</dbReference>
<evidence type="ECO:0000256" key="2">
    <source>
        <dbReference type="SAM" id="Phobius"/>
    </source>
</evidence>
<feature type="region of interest" description="Disordered" evidence="1">
    <location>
        <begin position="266"/>
        <end position="304"/>
    </location>
</feature>
<name>A0A837ZWY8_9PSEU</name>
<feature type="transmembrane region" description="Helical" evidence="2">
    <location>
        <begin position="43"/>
        <end position="66"/>
    </location>
</feature>
<accession>A0A837ZWY8</accession>
<feature type="region of interest" description="Disordered" evidence="1">
    <location>
        <begin position="142"/>
        <end position="233"/>
    </location>
</feature>
<dbReference type="Proteomes" id="UP000582974">
    <property type="component" value="Unassembled WGS sequence"/>
</dbReference>
<evidence type="ECO:0000313" key="3">
    <source>
        <dbReference type="EMBL" id="MBA0124664.1"/>
    </source>
</evidence>
<evidence type="ECO:0000313" key="4">
    <source>
        <dbReference type="Proteomes" id="UP000582974"/>
    </source>
</evidence>
<keyword evidence="4" id="KW-1185">Reference proteome</keyword>
<keyword evidence="2" id="KW-0812">Transmembrane</keyword>